<dbReference type="InterPro" id="IPR037700">
    <property type="entry name" value="NUP88/NUP82"/>
</dbReference>
<dbReference type="EMBL" id="MCGE01000006">
    <property type="protein sequence ID" value="ORZ20684.1"/>
    <property type="molecule type" value="Genomic_DNA"/>
</dbReference>
<protein>
    <submittedName>
        <fullName evidence="10">Uncharacterized protein</fullName>
    </submittedName>
</protein>
<sequence>MAQTSSIKDNWIDQLSHHAIFDLSVTEGKSLRDLRTGKQQQQQQQQPSFNGFNQFKTTTATATTATDSDASHRRTQQLALRGNDLFLAVGSHIRVLNLVDFKDAWIGATEQLNQGNFNDINHSDILDIPHKILETPGIDFVIDVIIPNANGTLLAVAGENRLAVVCLPRKGFSSQADSSIAIMSHQKVACKTLLIGQDFYNNNGDTRILKIDWHALSETGSHIVVLSNDSFLRMFDVSVDTNTPEQKFNLAVSQRKQPTTTTSFGISADDEMDEEEEVATFTLGGPSHDTSGWEPFTVYYALKNGHMYALCPVLPFKSTVRRQHLESLACVSQTKCKQLFDNENGDTNEQLHPYYYYFAMQFSWIKDVLETARTSKRIPRVMMDSNQLCIQTDKTSIPLRVQPQGPFLIKETQQQNNPSVHSETSDMLLLQSSGFDIIALASTNGSIRNYLLAGGIGAQWILPSGKASRQQWHKELSQIQASVAFLPRASLYESINFAKPQNVNSPIWLTENPASNSTFYAYHAGGVHSVSMQNVVDHLSHMKQKLQSGQTVASNNKNEANSQVKGLVNTSPFEQCTVDPIIGVVIINDTFLSYCLLSLDANYRLIGVDMSLQNIINRAPELNSASTESLSKDSNNTTSSPSSYQPALSTSTFESPSTLQKLTTQSNVSKVVIPPELGGSKEVVITKDTLNFLSKTGTNIRQDIRDITKCASEMTSRLAMQRQEYERQITTLSELNERVTSYQSNASSDLDASIKSTREAHNQLAVRIERMLRNIASEKQLGLSNKEKEWVDKVETMETELGGYSEKMEKLDDQLKSYRKTQEQLKGKQQLLTQQKKSKRVSTSQASSILHTLNIQKPALDDLRHRMEQIKLPADTEA</sequence>
<evidence type="ECO:0000256" key="5">
    <source>
        <dbReference type="ARBA" id="ARBA00023010"/>
    </source>
</evidence>
<name>A0A1X2IQZ5_9FUNG</name>
<proteinExistence type="predicted"/>
<feature type="region of interest" description="Disordered" evidence="9">
    <location>
        <begin position="32"/>
        <end position="53"/>
    </location>
</feature>
<accession>A0A1X2IQZ5</accession>
<dbReference type="Pfam" id="PF10168">
    <property type="entry name" value="Nup88"/>
    <property type="match status" value="2"/>
</dbReference>
<keyword evidence="3" id="KW-0509">mRNA transport</keyword>
<keyword evidence="7" id="KW-0539">Nucleus</keyword>
<dbReference type="STRING" id="90262.A0A1X2IQZ5"/>
<evidence type="ECO:0000256" key="1">
    <source>
        <dbReference type="ARBA" id="ARBA00004567"/>
    </source>
</evidence>
<gene>
    <name evidence="10" type="ORF">BCR42DRAFT_409282</name>
</gene>
<keyword evidence="5" id="KW-0811">Translocation</keyword>
<comment type="subcellular location">
    <subcellularLocation>
        <location evidence="1">Nucleus</location>
        <location evidence="1">Nuclear pore complex</location>
    </subcellularLocation>
</comment>
<dbReference type="GO" id="GO:0005643">
    <property type="term" value="C:nuclear pore"/>
    <property type="evidence" value="ECO:0007669"/>
    <property type="project" value="UniProtKB-SubCell"/>
</dbReference>
<feature type="coiled-coil region" evidence="8">
    <location>
        <begin position="794"/>
        <end position="828"/>
    </location>
</feature>
<evidence type="ECO:0000256" key="9">
    <source>
        <dbReference type="SAM" id="MobiDB-lite"/>
    </source>
</evidence>
<dbReference type="Proteomes" id="UP000193560">
    <property type="component" value="Unassembled WGS sequence"/>
</dbReference>
<dbReference type="PANTHER" id="PTHR13257:SF0">
    <property type="entry name" value="NUCLEAR PORE COMPLEX PROTEIN NUP88"/>
    <property type="match status" value="1"/>
</dbReference>
<dbReference type="GO" id="GO:0000056">
    <property type="term" value="P:ribosomal small subunit export from nucleus"/>
    <property type="evidence" value="ECO:0007669"/>
    <property type="project" value="InterPro"/>
</dbReference>
<keyword evidence="6" id="KW-0906">Nuclear pore complex</keyword>
<keyword evidence="2" id="KW-0813">Transport</keyword>
<evidence type="ECO:0000313" key="11">
    <source>
        <dbReference type="Proteomes" id="UP000193560"/>
    </source>
</evidence>
<keyword evidence="8" id="KW-0175">Coiled coil</keyword>
<evidence type="ECO:0000256" key="8">
    <source>
        <dbReference type="SAM" id="Coils"/>
    </source>
</evidence>
<evidence type="ECO:0000256" key="3">
    <source>
        <dbReference type="ARBA" id="ARBA00022816"/>
    </source>
</evidence>
<evidence type="ECO:0000313" key="10">
    <source>
        <dbReference type="EMBL" id="ORZ20684.1"/>
    </source>
</evidence>
<dbReference type="GO" id="GO:0006606">
    <property type="term" value="P:protein import into nucleus"/>
    <property type="evidence" value="ECO:0007669"/>
    <property type="project" value="TreeGrafter"/>
</dbReference>
<keyword evidence="4" id="KW-0653">Protein transport</keyword>
<evidence type="ECO:0000256" key="4">
    <source>
        <dbReference type="ARBA" id="ARBA00022927"/>
    </source>
</evidence>
<organism evidence="10 11">
    <name type="scientific">Absidia repens</name>
    <dbReference type="NCBI Taxonomy" id="90262"/>
    <lineage>
        <taxon>Eukaryota</taxon>
        <taxon>Fungi</taxon>
        <taxon>Fungi incertae sedis</taxon>
        <taxon>Mucoromycota</taxon>
        <taxon>Mucoromycotina</taxon>
        <taxon>Mucoromycetes</taxon>
        <taxon>Mucorales</taxon>
        <taxon>Cunninghamellaceae</taxon>
        <taxon>Absidia</taxon>
    </lineage>
</organism>
<evidence type="ECO:0000256" key="6">
    <source>
        <dbReference type="ARBA" id="ARBA00023132"/>
    </source>
</evidence>
<dbReference type="AlphaFoldDB" id="A0A1X2IQZ5"/>
<feature type="region of interest" description="Disordered" evidence="9">
    <location>
        <begin position="623"/>
        <end position="656"/>
    </location>
</feature>
<comment type="caution">
    <text evidence="10">The sequence shown here is derived from an EMBL/GenBank/DDBJ whole genome shotgun (WGS) entry which is preliminary data.</text>
</comment>
<evidence type="ECO:0000256" key="7">
    <source>
        <dbReference type="ARBA" id="ARBA00023242"/>
    </source>
</evidence>
<dbReference type="InterPro" id="IPR019321">
    <property type="entry name" value="Nucleoporin_Nup88"/>
</dbReference>
<dbReference type="OrthoDB" id="341482at2759"/>
<dbReference type="GO" id="GO:0006406">
    <property type="term" value="P:mRNA export from nucleus"/>
    <property type="evidence" value="ECO:0007669"/>
    <property type="project" value="TreeGrafter"/>
</dbReference>
<dbReference type="PANTHER" id="PTHR13257">
    <property type="entry name" value="NUCLEOPORIN NUP84-RELATED"/>
    <property type="match status" value="1"/>
</dbReference>
<reference evidence="10 11" key="1">
    <citation type="submission" date="2016-07" db="EMBL/GenBank/DDBJ databases">
        <title>Pervasive Adenine N6-methylation of Active Genes in Fungi.</title>
        <authorList>
            <consortium name="DOE Joint Genome Institute"/>
            <person name="Mondo S.J."/>
            <person name="Dannebaum R.O."/>
            <person name="Kuo R.C."/>
            <person name="Labutti K."/>
            <person name="Haridas S."/>
            <person name="Kuo A."/>
            <person name="Salamov A."/>
            <person name="Ahrendt S.R."/>
            <person name="Lipzen A."/>
            <person name="Sullivan W."/>
            <person name="Andreopoulos W.B."/>
            <person name="Clum A."/>
            <person name="Lindquist E."/>
            <person name="Daum C."/>
            <person name="Ramamoorthy G.K."/>
            <person name="Gryganskyi A."/>
            <person name="Culley D."/>
            <person name="Magnuson J.K."/>
            <person name="James T.Y."/>
            <person name="O'Malley M.A."/>
            <person name="Stajich J.E."/>
            <person name="Spatafora J.W."/>
            <person name="Visel A."/>
            <person name="Grigoriev I.V."/>
        </authorList>
    </citation>
    <scope>NUCLEOTIDE SEQUENCE [LARGE SCALE GENOMIC DNA]</scope>
    <source>
        <strain evidence="10 11">NRRL 1336</strain>
    </source>
</reference>
<keyword evidence="11" id="KW-1185">Reference proteome</keyword>
<dbReference type="GO" id="GO:0017056">
    <property type="term" value="F:structural constituent of nuclear pore"/>
    <property type="evidence" value="ECO:0007669"/>
    <property type="project" value="InterPro"/>
</dbReference>
<evidence type="ECO:0000256" key="2">
    <source>
        <dbReference type="ARBA" id="ARBA00022448"/>
    </source>
</evidence>
<dbReference type="GO" id="GO:0000055">
    <property type="term" value="P:ribosomal large subunit export from nucleus"/>
    <property type="evidence" value="ECO:0007669"/>
    <property type="project" value="InterPro"/>
</dbReference>